<organism evidence="9">
    <name type="scientific">Anoplopoma fimbria</name>
    <name type="common">Sablefish</name>
    <dbReference type="NCBI Taxonomy" id="229290"/>
    <lineage>
        <taxon>Eukaryota</taxon>
        <taxon>Metazoa</taxon>
        <taxon>Chordata</taxon>
        <taxon>Craniata</taxon>
        <taxon>Vertebrata</taxon>
        <taxon>Euteleostomi</taxon>
        <taxon>Actinopterygii</taxon>
        <taxon>Neopterygii</taxon>
        <taxon>Teleostei</taxon>
        <taxon>Neoteleostei</taxon>
        <taxon>Acanthomorphata</taxon>
        <taxon>Eupercaria</taxon>
        <taxon>Perciformes</taxon>
        <taxon>Cottioidei</taxon>
        <taxon>Anoplopomatales</taxon>
        <taxon>Anoplopomatidae</taxon>
        <taxon>Anoplopoma</taxon>
    </lineage>
</organism>
<accession>C3KK77</accession>
<keyword evidence="3" id="KW-0862">Zinc</keyword>
<keyword evidence="4 5" id="KW-0238">DNA-binding</keyword>
<sequence length="185" mass="21615">MPDSCCAVGCTNRRGNKPGLCFYRIPSEREHPERRALWICAIKRGKGKQWQPSKYTRICSEHFVRGAKSDIPISPDWVPSVFTPATKKRKREKQHSGMKNKRVEEEEEEDEEKKKKQAAVDVLLELSSVPRAKEEQQCTNRPCREKIERLKRECNGLWEENQRLKYIIRPGNFDDLALVKETFGK</sequence>
<keyword evidence="6" id="KW-0804">Transcription</keyword>
<evidence type="ECO:0000256" key="6">
    <source>
        <dbReference type="RuleBase" id="RU369073"/>
    </source>
</evidence>
<feature type="domain" description="THAP-type" evidence="8">
    <location>
        <begin position="1"/>
        <end position="82"/>
    </location>
</feature>
<dbReference type="GO" id="GO:0001935">
    <property type="term" value="P:endothelial cell proliferation"/>
    <property type="evidence" value="ECO:0007669"/>
    <property type="project" value="UniProtKB-UniRule"/>
</dbReference>
<keyword evidence="6" id="KW-0175">Coiled coil</keyword>
<dbReference type="PANTHER" id="PTHR46600">
    <property type="entry name" value="THAP DOMAIN-CONTAINING"/>
    <property type="match status" value="1"/>
</dbReference>
<protein>
    <recommendedName>
        <fullName evidence="6">THAP domain-containing protein 1</fullName>
    </recommendedName>
</protein>
<comment type="subcellular location">
    <subcellularLocation>
        <location evidence="6">Nucleus</location>
        <location evidence="6">Nucleoplasm</location>
    </subcellularLocation>
</comment>
<dbReference type="PANTHER" id="PTHR46600:SF11">
    <property type="entry name" value="THAP DOMAIN-CONTAINING PROTEIN 10"/>
    <property type="match status" value="1"/>
</dbReference>
<dbReference type="SUPFAM" id="SSF57716">
    <property type="entry name" value="Glucocorticoid receptor-like (DNA-binding domain)"/>
    <property type="match status" value="1"/>
</dbReference>
<evidence type="ECO:0000256" key="1">
    <source>
        <dbReference type="ARBA" id="ARBA00022723"/>
    </source>
</evidence>
<dbReference type="GO" id="GO:0008270">
    <property type="term" value="F:zinc ion binding"/>
    <property type="evidence" value="ECO:0007669"/>
    <property type="project" value="UniProtKB-KW"/>
</dbReference>
<keyword evidence="6" id="KW-0131">Cell cycle</keyword>
<dbReference type="InterPro" id="IPR026516">
    <property type="entry name" value="THAP1/10"/>
</dbReference>
<comment type="function">
    <text evidence="6">DNA-binding transcription regulator that regulates endothelial cell proliferation and G1/S cell-cycle progression. Specifically binds the 5'-[AT]NTNN[GT]GGCA[AGT]-3' core DNA sequence and acts by modulating expression of pRB-E2F cell-cycle target genes.</text>
</comment>
<evidence type="ECO:0000256" key="2">
    <source>
        <dbReference type="ARBA" id="ARBA00022771"/>
    </source>
</evidence>
<evidence type="ECO:0000256" key="7">
    <source>
        <dbReference type="SAM" id="MobiDB-lite"/>
    </source>
</evidence>
<keyword evidence="6" id="KW-0539">Nucleus</keyword>
<reference evidence="9" key="1">
    <citation type="submission" date="2009-05" db="EMBL/GenBank/DDBJ databases">
        <title>Anoplopoma fimbria ESTs and full-length cDNAs.</title>
        <authorList>
            <person name="Messmer A."/>
            <person name="Rondeau E."/>
            <person name="Sanderson D."/>
            <person name="Cooper G."/>
            <person name="Leong J."/>
            <person name="Koop B.F."/>
        </authorList>
    </citation>
    <scope>NUCLEOTIDE SEQUENCE</scope>
    <source>
        <tissue evidence="9">Brain</tissue>
    </source>
</reference>
<feature type="compositionally biased region" description="Basic residues" evidence="7">
    <location>
        <begin position="86"/>
        <end position="100"/>
    </location>
</feature>
<proteinExistence type="evidence at transcript level"/>
<name>C3KK77_ANOFI</name>
<comment type="similarity">
    <text evidence="6">Belongs to the THAP1 family.</text>
</comment>
<keyword evidence="1" id="KW-0479">Metal-binding</keyword>
<keyword evidence="6" id="KW-0805">Transcription regulation</keyword>
<evidence type="ECO:0000256" key="4">
    <source>
        <dbReference type="ARBA" id="ARBA00023125"/>
    </source>
</evidence>
<gene>
    <name evidence="9" type="primary">THAP4</name>
</gene>
<dbReference type="GO" id="GO:0005654">
    <property type="term" value="C:nucleoplasm"/>
    <property type="evidence" value="ECO:0007669"/>
    <property type="project" value="UniProtKB-SubCell"/>
</dbReference>
<dbReference type="InterPro" id="IPR006612">
    <property type="entry name" value="THAP_Znf"/>
</dbReference>
<dbReference type="EMBL" id="BT083342">
    <property type="protein sequence ID" value="ACQ59049.1"/>
    <property type="molecule type" value="mRNA"/>
</dbReference>
<evidence type="ECO:0000259" key="8">
    <source>
        <dbReference type="PROSITE" id="PS50950"/>
    </source>
</evidence>
<dbReference type="AlphaFoldDB" id="C3KK77"/>
<dbReference type="SMART" id="SM00980">
    <property type="entry name" value="THAP"/>
    <property type="match status" value="1"/>
</dbReference>
<feature type="region of interest" description="Disordered" evidence="7">
    <location>
        <begin position="84"/>
        <end position="114"/>
    </location>
</feature>
<dbReference type="Pfam" id="PF05485">
    <property type="entry name" value="THAP"/>
    <property type="match status" value="1"/>
</dbReference>
<evidence type="ECO:0000256" key="3">
    <source>
        <dbReference type="ARBA" id="ARBA00022833"/>
    </source>
</evidence>
<dbReference type="PROSITE" id="PS50950">
    <property type="entry name" value="ZF_THAP"/>
    <property type="match status" value="1"/>
</dbReference>
<keyword evidence="2 5" id="KW-0863">Zinc-finger</keyword>
<evidence type="ECO:0000313" key="9">
    <source>
        <dbReference type="EMBL" id="ACQ59049.1"/>
    </source>
</evidence>
<dbReference type="GO" id="GO:0003700">
    <property type="term" value="F:DNA-binding transcription factor activity"/>
    <property type="evidence" value="ECO:0007669"/>
    <property type="project" value="UniProtKB-UniRule"/>
</dbReference>
<evidence type="ECO:0000256" key="5">
    <source>
        <dbReference type="PROSITE-ProRule" id="PRU00309"/>
    </source>
</evidence>
<dbReference type="GO" id="GO:0043565">
    <property type="term" value="F:sequence-specific DNA binding"/>
    <property type="evidence" value="ECO:0007669"/>
    <property type="project" value="UniProtKB-UniRule"/>
</dbReference>